<dbReference type="Gene3D" id="3.40.630.30">
    <property type="match status" value="1"/>
</dbReference>
<evidence type="ECO:0000259" key="3">
    <source>
        <dbReference type="PROSITE" id="PS51186"/>
    </source>
</evidence>
<dbReference type="PROSITE" id="PS51186">
    <property type="entry name" value="GNAT"/>
    <property type="match status" value="1"/>
</dbReference>
<dbReference type="RefSeq" id="WP_097140287.1">
    <property type="nucleotide sequence ID" value="NZ_OBQD01000008.1"/>
</dbReference>
<accession>A0A285ULZ0</accession>
<proteinExistence type="predicted"/>
<sequence>MHIIRLLDHDETKTRITQLADVLVDCVMGGASVGFMAPYGKADALPFWEGVAKGVADGSVLLFVAELDGVIVGTVQVGLQQMPNQGHRADIKKLLVKETARGRGIARQLMERAEQEAAQRGKSVLVLDTATGSPAETVYRKLGWEWVGVIPDYALYPDGSFCGTTLFYKRVGPVATAT</sequence>
<evidence type="ECO:0000256" key="1">
    <source>
        <dbReference type="ARBA" id="ARBA00022679"/>
    </source>
</evidence>
<dbReference type="Proteomes" id="UP000219167">
    <property type="component" value="Unassembled WGS sequence"/>
</dbReference>
<dbReference type="PANTHER" id="PTHR43877:SF2">
    <property type="entry name" value="AMINOALKYLPHOSPHONATE N-ACETYLTRANSFERASE-RELATED"/>
    <property type="match status" value="1"/>
</dbReference>
<gene>
    <name evidence="4" type="ORF">SAMN05892877_108169</name>
</gene>
<keyword evidence="2" id="KW-0012">Acyltransferase</keyword>
<keyword evidence="5" id="KW-1185">Reference proteome</keyword>
<dbReference type="EMBL" id="OBQD01000008">
    <property type="protein sequence ID" value="SOC41271.1"/>
    <property type="molecule type" value="Genomic_DNA"/>
</dbReference>
<dbReference type="InterPro" id="IPR050832">
    <property type="entry name" value="Bact_Acetyltransf"/>
</dbReference>
<dbReference type="AlphaFoldDB" id="A0A285ULZ0"/>
<dbReference type="PANTHER" id="PTHR43877">
    <property type="entry name" value="AMINOALKYLPHOSPHONATE N-ACETYLTRANSFERASE-RELATED-RELATED"/>
    <property type="match status" value="1"/>
</dbReference>
<feature type="domain" description="N-acetyltransferase" evidence="3">
    <location>
        <begin position="2"/>
        <end position="172"/>
    </location>
</feature>
<dbReference type="InterPro" id="IPR016181">
    <property type="entry name" value="Acyl_CoA_acyltransferase"/>
</dbReference>
<dbReference type="SUPFAM" id="SSF55729">
    <property type="entry name" value="Acyl-CoA N-acyltransferases (Nat)"/>
    <property type="match status" value="1"/>
</dbReference>
<reference evidence="4 5" key="1">
    <citation type="submission" date="2017-08" db="EMBL/GenBank/DDBJ databases">
        <authorList>
            <person name="de Groot N.N."/>
        </authorList>
    </citation>
    <scope>NUCLEOTIDE SEQUENCE [LARGE SCALE GENOMIC DNA]</scope>
    <source>
        <strain evidence="4 5">JC85</strain>
    </source>
</reference>
<evidence type="ECO:0000313" key="5">
    <source>
        <dbReference type="Proteomes" id="UP000219167"/>
    </source>
</evidence>
<evidence type="ECO:0000313" key="4">
    <source>
        <dbReference type="EMBL" id="SOC41271.1"/>
    </source>
</evidence>
<name>A0A285ULZ0_9HYPH</name>
<protein>
    <submittedName>
        <fullName evidence="4">Acetyltransferase (GNAT) family protein</fullName>
    </submittedName>
</protein>
<dbReference type="CDD" id="cd04301">
    <property type="entry name" value="NAT_SF"/>
    <property type="match status" value="1"/>
</dbReference>
<evidence type="ECO:0000256" key="2">
    <source>
        <dbReference type="ARBA" id="ARBA00023315"/>
    </source>
</evidence>
<organism evidence="4 5">
    <name type="scientific">Rhizobium subbaraonis</name>
    <dbReference type="NCBI Taxonomy" id="908946"/>
    <lineage>
        <taxon>Bacteria</taxon>
        <taxon>Pseudomonadati</taxon>
        <taxon>Pseudomonadota</taxon>
        <taxon>Alphaproteobacteria</taxon>
        <taxon>Hyphomicrobiales</taxon>
        <taxon>Rhizobiaceae</taxon>
        <taxon>Rhizobium/Agrobacterium group</taxon>
        <taxon>Rhizobium</taxon>
    </lineage>
</organism>
<dbReference type="Pfam" id="PF00583">
    <property type="entry name" value="Acetyltransf_1"/>
    <property type="match status" value="1"/>
</dbReference>
<dbReference type="OrthoDB" id="3389160at2"/>
<dbReference type="InterPro" id="IPR000182">
    <property type="entry name" value="GNAT_dom"/>
</dbReference>
<keyword evidence="1 4" id="KW-0808">Transferase</keyword>
<dbReference type="GO" id="GO:0016747">
    <property type="term" value="F:acyltransferase activity, transferring groups other than amino-acyl groups"/>
    <property type="evidence" value="ECO:0007669"/>
    <property type="project" value="InterPro"/>
</dbReference>